<name>A0A445DZT0_ARAHY</name>
<dbReference type="Pfam" id="PF01535">
    <property type="entry name" value="PPR"/>
    <property type="match status" value="4"/>
</dbReference>
<dbReference type="PROSITE" id="PS51375">
    <property type="entry name" value="PPR"/>
    <property type="match status" value="3"/>
</dbReference>
<dbReference type="NCBIfam" id="TIGR00756">
    <property type="entry name" value="PPR"/>
    <property type="match status" value="3"/>
</dbReference>
<dbReference type="EMBL" id="SDMP01000003">
    <property type="protein sequence ID" value="RYR68728.1"/>
    <property type="molecule type" value="Genomic_DNA"/>
</dbReference>
<protein>
    <recommendedName>
        <fullName evidence="5">Pentatricopeptide repeat-containing protein</fullName>
    </recommendedName>
</protein>
<proteinExistence type="predicted"/>
<dbReference type="Pfam" id="PF13041">
    <property type="entry name" value="PPR_2"/>
    <property type="match status" value="2"/>
</dbReference>
<evidence type="ECO:0000256" key="2">
    <source>
        <dbReference type="PROSITE-ProRule" id="PRU00708"/>
    </source>
</evidence>
<comment type="caution">
    <text evidence="3">The sequence shown here is derived from an EMBL/GenBank/DDBJ whole genome shotgun (WGS) entry which is preliminary data.</text>
</comment>
<dbReference type="GO" id="GO:0009451">
    <property type="term" value="P:RNA modification"/>
    <property type="evidence" value="ECO:0007669"/>
    <property type="project" value="InterPro"/>
</dbReference>
<dbReference type="PANTHER" id="PTHR47926">
    <property type="entry name" value="PENTATRICOPEPTIDE REPEAT-CONTAINING PROTEIN"/>
    <property type="match status" value="1"/>
</dbReference>
<evidence type="ECO:0008006" key="5">
    <source>
        <dbReference type="Google" id="ProtNLM"/>
    </source>
</evidence>
<dbReference type="AlphaFoldDB" id="A0A445DZT0"/>
<dbReference type="PANTHER" id="PTHR47926:SF348">
    <property type="entry name" value="PENTATRICOPEPTIDE REPEAT-CONTAINING PROTEIN"/>
    <property type="match status" value="1"/>
</dbReference>
<dbReference type="Proteomes" id="UP000289738">
    <property type="component" value="Chromosome A03"/>
</dbReference>
<reference evidence="3 4" key="1">
    <citation type="submission" date="2019-01" db="EMBL/GenBank/DDBJ databases">
        <title>Sequencing of cultivated peanut Arachis hypogaea provides insights into genome evolution and oil improvement.</title>
        <authorList>
            <person name="Chen X."/>
        </authorList>
    </citation>
    <scope>NUCLEOTIDE SEQUENCE [LARGE SCALE GENOMIC DNA]</scope>
    <source>
        <strain evidence="4">cv. Fuhuasheng</strain>
        <tissue evidence="3">Leaves</tissue>
    </source>
</reference>
<dbReference type="FunFam" id="1.25.40.10:FF:000090">
    <property type="entry name" value="Pentatricopeptide repeat-containing protein, chloroplastic"/>
    <property type="match status" value="1"/>
</dbReference>
<gene>
    <name evidence="3" type="ORF">Ahy_A03g015207</name>
</gene>
<dbReference type="GO" id="GO:0003723">
    <property type="term" value="F:RNA binding"/>
    <property type="evidence" value="ECO:0007669"/>
    <property type="project" value="InterPro"/>
</dbReference>
<dbReference type="Gene3D" id="1.25.40.10">
    <property type="entry name" value="Tetratricopeptide repeat domain"/>
    <property type="match status" value="2"/>
</dbReference>
<sequence length="513" mass="56573">MSHSHERLLQLAQFCIKKPKQIKQIHSILITNGYLLHNPNAPSSLKWKRTQIFNALIRGYHCGGFTHKAIVLFTHMLGNQASPNSHTFPPILKAATAATFLPHLGTALHSQAYKRGILSDPFIGTTLVALYARKNDIAGACKVFDEMLQPGLVACNAMLNALCTNGDTETALCLFDSIPNRDVVSWTTIVNGFALNGKFGAAINFFAKMMRHRDVLYCLVKPNEATYVSVISSCAKLDGKPALDFGKQVHGYLVVNGSLGVFVGTSLIDLYGKMGCLNYSINVFKVMISKEVCTWNAMISSLASNGREKVALDMFDKMKIEGLKPNSITLVAVLIACARGKFVREGLELFRSMSDDFKVEPVMEHYGCVIDLLGRAGHLQEAADIIRNMPFEPDASVLGAFLGACRIHGAIELGEEIGRKLLKLQTQHCGQYVLLSSINAEKGRWSHAFDLRKEITEAGIQKIPAYICAVYNNSIRPFILMKKAANELPVKTRVFTVDRFQKVINADATTIFL</sequence>
<keyword evidence="4" id="KW-1185">Reference proteome</keyword>
<dbReference type="InterPro" id="IPR002885">
    <property type="entry name" value="PPR_rpt"/>
</dbReference>
<keyword evidence="1" id="KW-0677">Repeat</keyword>
<feature type="repeat" description="PPR" evidence="2">
    <location>
        <begin position="291"/>
        <end position="325"/>
    </location>
</feature>
<dbReference type="InterPro" id="IPR046960">
    <property type="entry name" value="PPR_At4g14850-like_plant"/>
</dbReference>
<accession>A0A445DZT0</accession>
<dbReference type="InterPro" id="IPR011990">
    <property type="entry name" value="TPR-like_helical_dom_sf"/>
</dbReference>
<evidence type="ECO:0000313" key="3">
    <source>
        <dbReference type="EMBL" id="RYR68728.1"/>
    </source>
</evidence>
<organism evidence="3 4">
    <name type="scientific">Arachis hypogaea</name>
    <name type="common">Peanut</name>
    <dbReference type="NCBI Taxonomy" id="3818"/>
    <lineage>
        <taxon>Eukaryota</taxon>
        <taxon>Viridiplantae</taxon>
        <taxon>Streptophyta</taxon>
        <taxon>Embryophyta</taxon>
        <taxon>Tracheophyta</taxon>
        <taxon>Spermatophyta</taxon>
        <taxon>Magnoliopsida</taxon>
        <taxon>eudicotyledons</taxon>
        <taxon>Gunneridae</taxon>
        <taxon>Pentapetalae</taxon>
        <taxon>rosids</taxon>
        <taxon>fabids</taxon>
        <taxon>Fabales</taxon>
        <taxon>Fabaceae</taxon>
        <taxon>Papilionoideae</taxon>
        <taxon>50 kb inversion clade</taxon>
        <taxon>dalbergioids sensu lato</taxon>
        <taxon>Dalbergieae</taxon>
        <taxon>Pterocarpus clade</taxon>
        <taxon>Arachis</taxon>
    </lineage>
</organism>
<evidence type="ECO:0000256" key="1">
    <source>
        <dbReference type="ARBA" id="ARBA00022737"/>
    </source>
</evidence>
<evidence type="ECO:0000313" key="4">
    <source>
        <dbReference type="Proteomes" id="UP000289738"/>
    </source>
</evidence>
<feature type="repeat" description="PPR" evidence="2">
    <location>
        <begin position="120"/>
        <end position="154"/>
    </location>
</feature>
<dbReference type="InterPro" id="IPR046848">
    <property type="entry name" value="E_motif"/>
</dbReference>
<feature type="repeat" description="PPR" evidence="2">
    <location>
        <begin position="182"/>
        <end position="216"/>
    </location>
</feature>
<dbReference type="Pfam" id="PF20431">
    <property type="entry name" value="E_motif"/>
    <property type="match status" value="1"/>
</dbReference>